<feature type="region of interest" description="Disordered" evidence="7">
    <location>
        <begin position="386"/>
        <end position="474"/>
    </location>
</feature>
<name>A0A1Y2GPM9_9FUNG</name>
<feature type="transmembrane region" description="Helical" evidence="8">
    <location>
        <begin position="97"/>
        <end position="122"/>
    </location>
</feature>
<evidence type="ECO:0000256" key="1">
    <source>
        <dbReference type="ARBA" id="ARBA00004141"/>
    </source>
</evidence>
<dbReference type="InterPro" id="IPR051359">
    <property type="entry name" value="CaCA_antiporter"/>
</dbReference>
<comment type="subcellular location">
    <subcellularLocation>
        <location evidence="1">Membrane</location>
        <topology evidence="1">Multi-pass membrane protein</topology>
    </subcellularLocation>
</comment>
<dbReference type="FunCoup" id="A0A1Y2GPM9">
    <property type="interactions" value="37"/>
</dbReference>
<feature type="compositionally biased region" description="Low complexity" evidence="7">
    <location>
        <begin position="535"/>
        <end position="550"/>
    </location>
</feature>
<keyword evidence="6 8" id="KW-0472">Membrane</keyword>
<feature type="transmembrane region" description="Helical" evidence="8">
    <location>
        <begin position="142"/>
        <end position="162"/>
    </location>
</feature>
<evidence type="ECO:0000256" key="8">
    <source>
        <dbReference type="SAM" id="Phobius"/>
    </source>
</evidence>
<comment type="similarity">
    <text evidence="2">Belongs to the Ca(2+):cation antiporter (CaCA) (TC 2.A.19) family.</text>
</comment>
<organism evidence="10 11">
    <name type="scientific">Lobosporangium transversale</name>
    <dbReference type="NCBI Taxonomy" id="64571"/>
    <lineage>
        <taxon>Eukaryota</taxon>
        <taxon>Fungi</taxon>
        <taxon>Fungi incertae sedis</taxon>
        <taxon>Mucoromycota</taxon>
        <taxon>Mortierellomycotina</taxon>
        <taxon>Mortierellomycetes</taxon>
        <taxon>Mortierellales</taxon>
        <taxon>Mortierellaceae</taxon>
        <taxon>Lobosporangium</taxon>
    </lineage>
</organism>
<evidence type="ECO:0000256" key="7">
    <source>
        <dbReference type="SAM" id="MobiDB-lite"/>
    </source>
</evidence>
<evidence type="ECO:0000259" key="9">
    <source>
        <dbReference type="Pfam" id="PF01699"/>
    </source>
</evidence>
<dbReference type="GO" id="GO:0016020">
    <property type="term" value="C:membrane"/>
    <property type="evidence" value="ECO:0007669"/>
    <property type="project" value="UniProtKB-SubCell"/>
</dbReference>
<evidence type="ECO:0000313" key="10">
    <source>
        <dbReference type="EMBL" id="ORZ17566.1"/>
    </source>
</evidence>
<dbReference type="InParanoid" id="A0A1Y2GPM9"/>
<dbReference type="Proteomes" id="UP000193648">
    <property type="component" value="Unassembled WGS sequence"/>
</dbReference>
<accession>A0A1Y2GPM9</accession>
<feature type="transmembrane region" description="Helical" evidence="8">
    <location>
        <begin position="744"/>
        <end position="764"/>
    </location>
</feature>
<dbReference type="AlphaFoldDB" id="A0A1Y2GPM9"/>
<dbReference type="GeneID" id="33565848"/>
<keyword evidence="3" id="KW-0813">Transport</keyword>
<dbReference type="RefSeq" id="XP_021881953.1">
    <property type="nucleotide sequence ID" value="XM_022024004.1"/>
</dbReference>
<feature type="compositionally biased region" description="Low complexity" evidence="7">
    <location>
        <begin position="644"/>
        <end position="654"/>
    </location>
</feature>
<dbReference type="GO" id="GO:0008324">
    <property type="term" value="F:monoatomic cation transmembrane transporter activity"/>
    <property type="evidence" value="ECO:0007669"/>
    <property type="project" value="TreeGrafter"/>
</dbReference>
<gene>
    <name evidence="10" type="ORF">BCR41DRAFT_352731</name>
</gene>
<dbReference type="GO" id="GO:0006874">
    <property type="term" value="P:intracellular calcium ion homeostasis"/>
    <property type="evidence" value="ECO:0007669"/>
    <property type="project" value="TreeGrafter"/>
</dbReference>
<dbReference type="InterPro" id="IPR004837">
    <property type="entry name" value="NaCa_Exmemb"/>
</dbReference>
<feature type="transmembrane region" description="Helical" evidence="8">
    <location>
        <begin position="7"/>
        <end position="25"/>
    </location>
</feature>
<keyword evidence="4 8" id="KW-0812">Transmembrane</keyword>
<evidence type="ECO:0000256" key="5">
    <source>
        <dbReference type="ARBA" id="ARBA00022989"/>
    </source>
</evidence>
<feature type="region of interest" description="Disordered" evidence="7">
    <location>
        <begin position="631"/>
        <end position="672"/>
    </location>
</feature>
<feature type="transmembrane region" description="Helical" evidence="8">
    <location>
        <begin position="201"/>
        <end position="220"/>
    </location>
</feature>
<feature type="transmembrane region" description="Helical" evidence="8">
    <location>
        <begin position="813"/>
        <end position="832"/>
    </location>
</feature>
<evidence type="ECO:0000256" key="2">
    <source>
        <dbReference type="ARBA" id="ARBA00008170"/>
    </source>
</evidence>
<feature type="domain" description="Sodium/calcium exchanger membrane region" evidence="9">
    <location>
        <begin position="750"/>
        <end position="896"/>
    </location>
</feature>
<feature type="transmembrane region" description="Helical" evidence="8">
    <location>
        <begin position="852"/>
        <end position="871"/>
    </location>
</feature>
<evidence type="ECO:0000256" key="4">
    <source>
        <dbReference type="ARBA" id="ARBA00022692"/>
    </source>
</evidence>
<comment type="caution">
    <text evidence="10">The sequence shown here is derived from an EMBL/GenBank/DDBJ whole genome shotgun (WGS) entry which is preliminary data.</text>
</comment>
<protein>
    <submittedName>
        <fullName evidence="10">Sodium/calcium exchanger protein-domain-containing protein</fullName>
    </submittedName>
</protein>
<feature type="transmembrane region" description="Helical" evidence="8">
    <location>
        <begin position="168"/>
        <end position="189"/>
    </location>
</feature>
<proteinExistence type="inferred from homology"/>
<dbReference type="OrthoDB" id="407410at2759"/>
<dbReference type="Pfam" id="PF01699">
    <property type="entry name" value="Na_Ca_ex"/>
    <property type="match status" value="2"/>
</dbReference>
<dbReference type="STRING" id="64571.A0A1Y2GPM9"/>
<keyword evidence="5 8" id="KW-1133">Transmembrane helix</keyword>
<reference evidence="10 11" key="1">
    <citation type="submission" date="2016-07" db="EMBL/GenBank/DDBJ databases">
        <title>Pervasive Adenine N6-methylation of Active Genes in Fungi.</title>
        <authorList>
            <consortium name="DOE Joint Genome Institute"/>
            <person name="Mondo S.J."/>
            <person name="Dannebaum R.O."/>
            <person name="Kuo R.C."/>
            <person name="Labutti K."/>
            <person name="Haridas S."/>
            <person name="Kuo A."/>
            <person name="Salamov A."/>
            <person name="Ahrendt S.R."/>
            <person name="Lipzen A."/>
            <person name="Sullivan W."/>
            <person name="Andreopoulos W.B."/>
            <person name="Clum A."/>
            <person name="Lindquist E."/>
            <person name="Daum C."/>
            <person name="Ramamoorthy G.K."/>
            <person name="Gryganskyi A."/>
            <person name="Culley D."/>
            <person name="Magnuson J.K."/>
            <person name="James T.Y."/>
            <person name="O'Malley M.A."/>
            <person name="Stajich J.E."/>
            <person name="Spatafora J.W."/>
            <person name="Visel A."/>
            <person name="Grigoriev I.V."/>
        </authorList>
    </citation>
    <scope>NUCLEOTIDE SEQUENCE [LARGE SCALE GENOMIC DNA]</scope>
    <source>
        <strain evidence="10 11">NRRL 3116</strain>
    </source>
</reference>
<feature type="compositionally biased region" description="Basic and acidic residues" evidence="7">
    <location>
        <begin position="415"/>
        <end position="431"/>
    </location>
</feature>
<keyword evidence="11" id="KW-1185">Reference proteome</keyword>
<dbReference type="PANTHER" id="PTHR12266">
    <property type="entry name" value="NA+/CA2+ K+ INDEPENDENT EXCHANGER"/>
    <property type="match status" value="1"/>
</dbReference>
<dbReference type="InterPro" id="IPR044880">
    <property type="entry name" value="NCX_ion-bd_dom_sf"/>
</dbReference>
<evidence type="ECO:0000256" key="6">
    <source>
        <dbReference type="ARBA" id="ARBA00023136"/>
    </source>
</evidence>
<dbReference type="Gene3D" id="1.20.1420.30">
    <property type="entry name" value="NCX, central ion-binding region"/>
    <property type="match status" value="2"/>
</dbReference>
<feature type="transmembrane region" description="Helical" evidence="8">
    <location>
        <begin position="883"/>
        <end position="904"/>
    </location>
</feature>
<feature type="region of interest" description="Disordered" evidence="7">
    <location>
        <begin position="302"/>
        <end position="360"/>
    </location>
</feature>
<feature type="transmembrane region" description="Helical" evidence="8">
    <location>
        <begin position="226"/>
        <end position="249"/>
    </location>
</feature>
<feature type="region of interest" description="Disordered" evidence="7">
    <location>
        <begin position="518"/>
        <end position="550"/>
    </location>
</feature>
<feature type="transmembrane region" description="Helical" evidence="8">
    <location>
        <begin position="714"/>
        <end position="732"/>
    </location>
</feature>
<feature type="domain" description="Sodium/calcium exchanger membrane region" evidence="9">
    <location>
        <begin position="104"/>
        <end position="244"/>
    </location>
</feature>
<evidence type="ECO:0000313" key="11">
    <source>
        <dbReference type="Proteomes" id="UP000193648"/>
    </source>
</evidence>
<dbReference type="PANTHER" id="PTHR12266:SF0">
    <property type="entry name" value="MITOCHONDRIAL SODIUM_CALCIUM EXCHANGER PROTEIN"/>
    <property type="match status" value="1"/>
</dbReference>
<dbReference type="EMBL" id="MCFF01000016">
    <property type="protein sequence ID" value="ORZ17566.1"/>
    <property type="molecule type" value="Genomic_DNA"/>
</dbReference>
<evidence type="ECO:0000256" key="3">
    <source>
        <dbReference type="ARBA" id="ARBA00022448"/>
    </source>
</evidence>
<sequence length="910" mass="100600">MAFSAKPFYLFLTVFLFSQIMTALWPKQYLHSTGLSSSIPSSWLWKRSIDPGSDIQCEDVWSHADRCNFVKEYCADYSAGLINYLHFFFCDLSTAPVMAIIILSVWMVFLFGFVGVAASDFFCPNLSTIAKQLHLSESMTGVTFLAFGNGSPDVFSTFSAIGAGSGSLAIGELVGAASFITSVVVGSMAIIKPFKISRAPFLRDVSFFTGCVAFTLFAVMDGEVTLVESLLLVVYYVIYVAFVVIGNWWHQRVKTERELEQRARNIYGDEEDDDSHYEDNNYNDMEEDDIYDLNARINDEEQALLPGGQKRGRSRTESRPPNIITELLTGPYDAYEDEDHDDGGGVQDSISLRPSGPSALRRRPSLLSAMEFNEVVRSLTLSGSRGHVLSYDPSYYGSNSPRPNRPRRSHSTRSVPDRRSSTNSHHEDYYRNHGPRSASPHGASSGDPLTVGGNTSRDYEHRHGRGHSHTYGSRLEVEDAIRSLNSLNTSPRAVDPEEETFDPHFEQALLRQSLILPDHHDPANQHLGHIHHHQQQQPSSPGTTGSTTVVSAGSPVVAMTQPLFQGVEPELALTRKQELMEILESIKTIYFPTLLGWEEKSHFLRFLAVTSIPMVLLLTLTLPVVELCEDGDEDDEESIEEEQQQQQGQNGQSNNHHHEDTESVMRPPKITIGDGKEDIRHHEYDGWSRTATTVQMLLAPIFITLVVASAAEEGYIAIPISLVLGAGLSFVVHRFSTEEDPPRFYGALCFVGFLVAITWIFLVANEVVGILQAFGMIFGVSDAILGLTIFAMGNSLGDLVANITIAKMGFPRMAFSACFGGPLLNMLLGVGISGTYTTLKTGESIPLKVSPTLFVSLIGVLLTLTAAILIVPRNGYMMTRSWGWFLLISYMICTTTNVIIEVTISNKGDH</sequence>
<feature type="compositionally biased region" description="Acidic residues" evidence="7">
    <location>
        <begin position="631"/>
        <end position="643"/>
    </location>
</feature>